<dbReference type="Pfam" id="PF00089">
    <property type="entry name" value="Trypsin"/>
    <property type="match status" value="1"/>
</dbReference>
<protein>
    <submittedName>
        <fullName evidence="4">Peptidase S1 domain-containing protein</fullName>
    </submittedName>
</protein>
<dbReference type="AlphaFoldDB" id="A0A914UI94"/>
<feature type="domain" description="Peptidase S1" evidence="2">
    <location>
        <begin position="1"/>
        <end position="81"/>
    </location>
</feature>
<dbReference type="InterPro" id="IPR001254">
    <property type="entry name" value="Trypsin_dom"/>
</dbReference>
<dbReference type="InterPro" id="IPR009003">
    <property type="entry name" value="Peptidase_S1_PA"/>
</dbReference>
<keyword evidence="1" id="KW-0812">Transmembrane</keyword>
<sequence length="114" mass="12462">MTRGTTRITKAQVCAGSYLHGTAPGDSGGPLQAVGTDGRWYQIGITSFGANDEKAMLDQGTYPGVYTRVSAYLTWINDTTDYLLPFSSSSNGISNWGWTSFIVIFILCNFIMMR</sequence>
<reference evidence="4" key="1">
    <citation type="submission" date="2022-11" db="UniProtKB">
        <authorList>
            <consortium name="WormBaseParasite"/>
        </authorList>
    </citation>
    <scope>IDENTIFICATION</scope>
</reference>
<dbReference type="PROSITE" id="PS00135">
    <property type="entry name" value="TRYPSIN_SER"/>
    <property type="match status" value="1"/>
</dbReference>
<keyword evidence="1" id="KW-0472">Membrane</keyword>
<keyword evidence="1" id="KW-1133">Transmembrane helix</keyword>
<accession>A0A914UI94</accession>
<organism evidence="3 4">
    <name type="scientific">Plectus sambesii</name>
    <dbReference type="NCBI Taxonomy" id="2011161"/>
    <lineage>
        <taxon>Eukaryota</taxon>
        <taxon>Metazoa</taxon>
        <taxon>Ecdysozoa</taxon>
        <taxon>Nematoda</taxon>
        <taxon>Chromadorea</taxon>
        <taxon>Plectida</taxon>
        <taxon>Plectina</taxon>
        <taxon>Plectoidea</taxon>
        <taxon>Plectidae</taxon>
        <taxon>Plectus</taxon>
    </lineage>
</organism>
<evidence type="ECO:0000313" key="4">
    <source>
        <dbReference type="WBParaSite" id="PSAMB.scaffold10124size4326.g33071.t1"/>
    </source>
</evidence>
<dbReference type="PROSITE" id="PS50240">
    <property type="entry name" value="TRYPSIN_DOM"/>
    <property type="match status" value="1"/>
</dbReference>
<proteinExistence type="predicted"/>
<feature type="transmembrane region" description="Helical" evidence="1">
    <location>
        <begin position="93"/>
        <end position="112"/>
    </location>
</feature>
<dbReference type="PANTHER" id="PTHR24260">
    <property type="match status" value="1"/>
</dbReference>
<dbReference type="Proteomes" id="UP000887566">
    <property type="component" value="Unplaced"/>
</dbReference>
<dbReference type="InterPro" id="IPR043504">
    <property type="entry name" value="Peptidase_S1_PA_chymotrypsin"/>
</dbReference>
<dbReference type="GO" id="GO:0004252">
    <property type="term" value="F:serine-type endopeptidase activity"/>
    <property type="evidence" value="ECO:0007669"/>
    <property type="project" value="InterPro"/>
</dbReference>
<dbReference type="SUPFAM" id="SSF50494">
    <property type="entry name" value="Trypsin-like serine proteases"/>
    <property type="match status" value="1"/>
</dbReference>
<dbReference type="InterPro" id="IPR033116">
    <property type="entry name" value="TRYPSIN_SER"/>
</dbReference>
<evidence type="ECO:0000313" key="3">
    <source>
        <dbReference type="Proteomes" id="UP000887566"/>
    </source>
</evidence>
<dbReference type="Gene3D" id="2.40.10.10">
    <property type="entry name" value="Trypsin-like serine proteases"/>
    <property type="match status" value="1"/>
</dbReference>
<keyword evidence="3" id="KW-1185">Reference proteome</keyword>
<dbReference type="PANTHER" id="PTHR24260:SF136">
    <property type="entry name" value="GH08193P-RELATED"/>
    <property type="match status" value="1"/>
</dbReference>
<evidence type="ECO:0000259" key="2">
    <source>
        <dbReference type="PROSITE" id="PS50240"/>
    </source>
</evidence>
<name>A0A914UI94_9BILA</name>
<dbReference type="InterPro" id="IPR051333">
    <property type="entry name" value="CLIP_Serine_Protease"/>
</dbReference>
<dbReference type="GO" id="GO:0006508">
    <property type="term" value="P:proteolysis"/>
    <property type="evidence" value="ECO:0007669"/>
    <property type="project" value="InterPro"/>
</dbReference>
<evidence type="ECO:0000256" key="1">
    <source>
        <dbReference type="SAM" id="Phobius"/>
    </source>
</evidence>
<dbReference type="WBParaSite" id="PSAMB.scaffold10124size4326.g33071.t1">
    <property type="protein sequence ID" value="PSAMB.scaffold10124size4326.g33071.t1"/>
    <property type="gene ID" value="PSAMB.scaffold10124size4326.g33071"/>
</dbReference>